<dbReference type="InterPro" id="IPR049712">
    <property type="entry name" value="Poly_export"/>
</dbReference>
<name>H8KMB1_SOLCM</name>
<evidence type="ECO:0000256" key="13">
    <source>
        <dbReference type="ARBA" id="ARBA00023237"/>
    </source>
</evidence>
<evidence type="ECO:0000256" key="14">
    <source>
        <dbReference type="ARBA" id="ARBA00023288"/>
    </source>
</evidence>
<dbReference type="PANTHER" id="PTHR33619">
    <property type="entry name" value="POLYSACCHARIDE EXPORT PROTEIN GFCE-RELATED"/>
    <property type="match status" value="1"/>
</dbReference>
<keyword evidence="13" id="KW-0998">Cell outer membrane</keyword>
<evidence type="ECO:0000259" key="16">
    <source>
        <dbReference type="Pfam" id="PF02563"/>
    </source>
</evidence>
<dbReference type="Pfam" id="PF10531">
    <property type="entry name" value="SLBB"/>
    <property type="match status" value="4"/>
</dbReference>
<dbReference type="GO" id="GO:0015159">
    <property type="term" value="F:polysaccharide transmembrane transporter activity"/>
    <property type="evidence" value="ECO:0007669"/>
    <property type="project" value="InterPro"/>
</dbReference>
<dbReference type="STRING" id="929556.Solca_4303"/>
<keyword evidence="11 15" id="KW-0472">Membrane</keyword>
<gene>
    <name evidence="19" type="ordered locus">Solca_4303</name>
</gene>
<dbReference type="GO" id="GO:0006811">
    <property type="term" value="P:monoatomic ion transport"/>
    <property type="evidence" value="ECO:0007669"/>
    <property type="project" value="UniProtKB-KW"/>
</dbReference>
<evidence type="ECO:0000256" key="15">
    <source>
        <dbReference type="SAM" id="Phobius"/>
    </source>
</evidence>
<dbReference type="HOGENOM" id="CLU_011447_1_0_10"/>
<keyword evidence="14" id="KW-0449">Lipoprotein</keyword>
<keyword evidence="9" id="KW-0406">Ion transport</keyword>
<feature type="domain" description="Soluble ligand binding" evidence="17">
    <location>
        <begin position="498"/>
        <end position="544"/>
    </location>
</feature>
<evidence type="ECO:0000256" key="10">
    <source>
        <dbReference type="ARBA" id="ARBA00023114"/>
    </source>
</evidence>
<dbReference type="InterPro" id="IPR019554">
    <property type="entry name" value="Soluble_ligand-bd"/>
</dbReference>
<keyword evidence="15" id="KW-1133">Transmembrane helix</keyword>
<keyword evidence="7" id="KW-0732">Signal</keyword>
<comment type="subcellular location">
    <subcellularLocation>
        <location evidence="1">Cell outer membrane</location>
        <topology evidence="1">Multi-pass membrane protein</topology>
    </subcellularLocation>
</comment>
<organism evidence="19 20">
    <name type="scientific">Solitalea canadensis (strain ATCC 29591 / DSM 3403 / JCM 21819 / LMG 8368 / NBRC 15130 / NCIMB 12057 / USAM 9D)</name>
    <name type="common">Flexibacter canadensis</name>
    <dbReference type="NCBI Taxonomy" id="929556"/>
    <lineage>
        <taxon>Bacteria</taxon>
        <taxon>Pseudomonadati</taxon>
        <taxon>Bacteroidota</taxon>
        <taxon>Sphingobacteriia</taxon>
        <taxon>Sphingobacteriales</taxon>
        <taxon>Sphingobacteriaceae</taxon>
        <taxon>Solitalea</taxon>
    </lineage>
</organism>
<evidence type="ECO:0000256" key="7">
    <source>
        <dbReference type="ARBA" id="ARBA00022729"/>
    </source>
</evidence>
<keyword evidence="3" id="KW-0813">Transport</keyword>
<feature type="domain" description="Polysaccharide export protein N-terminal" evidence="16">
    <location>
        <begin position="156"/>
        <end position="232"/>
    </location>
</feature>
<evidence type="ECO:0000256" key="8">
    <source>
        <dbReference type="ARBA" id="ARBA00023047"/>
    </source>
</evidence>
<dbReference type="Gene3D" id="3.10.560.10">
    <property type="entry name" value="Outer membrane lipoprotein wza domain like"/>
    <property type="match status" value="6"/>
</dbReference>
<sequence>MLIHRTLKVFFILAFLCFGTYVVSIAQNTSGLSMQNLSTVNVDNLSDDQIRQFLLQAQSSGFSESQLEQMALQKGMPASEVAKLKDRINKLGGYNAVGPSSKGQNNNVVSGDLRTFNEKELEDNPTDSTLNKSGVFGADLFNNKRLSFEPNLKLATPQGYQLGPGDELVLDIFGYSEANYRLTVSPEGTIRIPYVGPVTVGGLTIEQAKQRITNQLASVYQGIRSGQTSVNITLGNIRTIKVIILGEVKLPGSFTLPSLATAFNALYASGGPNDNGSFRNIKVIRSNKVIAQIDIYDFLLSGTQNANIRLQDQDVIKVNPYETRISIEGEVKRPGIYEAKSSETLEDVLKFAGGFTSDAYRQMIKVVRNTAKEKSVADVSSELFGIFTPQSGDLYTVEKVLNRFENRVQINGAVFRPGVFSLQEGMTLSQLIIKAEGPREDAFMTRGIIYRLKPDLTPELISFNLADVISGKVADIPLKREDVVTISSKFDLRDQYTVSIQGEVRNSGKYPFSENTKLADLIILAGGLKDRASLSRIEVARRLKNADSLSRSAETAQVFQFSLNKDLSDNSEAENFILEPFDEVSIRPAPGYQTQKNIRLEGEVLYPGLYTIIKKNDKISDVIKRAGGLSALAYPQGAVLIRKKLMTATDKLLQKQKLEALEKQSTDSATTMKIVESELEDQTSLLGINLPKILENPGSKYDLLLEDGDVIKVPTEQQTVEVKGEVLYPVLIRYDRNKGFKDYILGAGGYSARALKGKSYIVYSNGSVGSTRTFLFFRSYPSVKPGAEIYVPVREEREKLSPATAIALTTGLASLAAIMVSLFK</sequence>
<dbReference type="Gene3D" id="3.30.1950.10">
    <property type="entry name" value="wza like domain"/>
    <property type="match status" value="1"/>
</dbReference>
<reference evidence="19" key="1">
    <citation type="submission" date="2012-02" db="EMBL/GenBank/DDBJ databases">
        <title>The complete genome of Solitalea canadensis DSM 3403.</title>
        <authorList>
            <consortium name="US DOE Joint Genome Institute (JGI-PGF)"/>
            <person name="Lucas S."/>
            <person name="Copeland A."/>
            <person name="Lapidus A."/>
            <person name="Glavina del Rio T."/>
            <person name="Dalin E."/>
            <person name="Tice H."/>
            <person name="Bruce D."/>
            <person name="Goodwin L."/>
            <person name="Pitluck S."/>
            <person name="Peters L."/>
            <person name="Ovchinnikova G."/>
            <person name="Lu M."/>
            <person name="Kyrpides N."/>
            <person name="Mavromatis K."/>
            <person name="Ivanova N."/>
            <person name="Brettin T."/>
            <person name="Detter J.C."/>
            <person name="Han C."/>
            <person name="Larimer F."/>
            <person name="Land M."/>
            <person name="Hauser L."/>
            <person name="Markowitz V."/>
            <person name="Cheng J.-F."/>
            <person name="Hugenholtz P."/>
            <person name="Woyke T."/>
            <person name="Wu D."/>
            <person name="Spring S."/>
            <person name="Schroeder M."/>
            <person name="Kopitz M."/>
            <person name="Brambilla E."/>
            <person name="Klenk H.-P."/>
            <person name="Eisen J.A."/>
        </authorList>
    </citation>
    <scope>NUCLEOTIDE SEQUENCE</scope>
    <source>
        <strain evidence="19">DSM 3403</strain>
    </source>
</reference>
<keyword evidence="5" id="KW-0762">Sugar transport</keyword>
<dbReference type="GO" id="GO:0046930">
    <property type="term" value="C:pore complex"/>
    <property type="evidence" value="ECO:0007669"/>
    <property type="project" value="UniProtKB-KW"/>
</dbReference>
<comment type="similarity">
    <text evidence="2">Belongs to the BexD/CtrA/VexA family.</text>
</comment>
<evidence type="ECO:0000313" key="20">
    <source>
        <dbReference type="Proteomes" id="UP000007590"/>
    </source>
</evidence>
<dbReference type="InterPro" id="IPR054765">
    <property type="entry name" value="SLBB_dom"/>
</dbReference>
<feature type="domain" description="Soluble ligand binding" evidence="17">
    <location>
        <begin position="407"/>
        <end position="452"/>
    </location>
</feature>
<feature type="domain" description="Soluble ligand binding" evidence="17">
    <location>
        <begin position="326"/>
        <end position="373"/>
    </location>
</feature>
<keyword evidence="4" id="KW-1134">Transmembrane beta strand</keyword>
<evidence type="ECO:0000259" key="17">
    <source>
        <dbReference type="Pfam" id="PF10531"/>
    </source>
</evidence>
<dbReference type="AlphaFoldDB" id="H8KMB1"/>
<dbReference type="OrthoDB" id="9808948at2"/>
<dbReference type="eggNOG" id="COG1596">
    <property type="taxonomic scope" value="Bacteria"/>
</dbReference>
<keyword evidence="10" id="KW-0626">Porin</keyword>
<evidence type="ECO:0000256" key="5">
    <source>
        <dbReference type="ARBA" id="ARBA00022597"/>
    </source>
</evidence>
<keyword evidence="8" id="KW-0625">Polysaccharide transport</keyword>
<accession>H8KMB1</accession>
<feature type="domain" description="SLBB" evidence="18">
    <location>
        <begin position="241"/>
        <end position="318"/>
    </location>
</feature>
<dbReference type="KEGG" id="scn:Solca_4303"/>
<evidence type="ECO:0000256" key="1">
    <source>
        <dbReference type="ARBA" id="ARBA00004571"/>
    </source>
</evidence>
<keyword evidence="6 15" id="KW-0812">Transmembrane</keyword>
<evidence type="ECO:0000256" key="6">
    <source>
        <dbReference type="ARBA" id="ARBA00022692"/>
    </source>
</evidence>
<evidence type="ECO:0000256" key="12">
    <source>
        <dbReference type="ARBA" id="ARBA00023139"/>
    </source>
</evidence>
<feature type="transmembrane region" description="Helical" evidence="15">
    <location>
        <begin position="803"/>
        <end position="823"/>
    </location>
</feature>
<protein>
    <submittedName>
        <fullName evidence="19">Periplasmic protein involved in polysaccharide export</fullName>
    </submittedName>
</protein>
<dbReference type="Proteomes" id="UP000007590">
    <property type="component" value="Chromosome"/>
</dbReference>
<keyword evidence="20" id="KW-1185">Reference proteome</keyword>
<proteinExistence type="inferred from homology"/>
<evidence type="ECO:0000256" key="2">
    <source>
        <dbReference type="ARBA" id="ARBA00009450"/>
    </source>
</evidence>
<evidence type="ECO:0000256" key="4">
    <source>
        <dbReference type="ARBA" id="ARBA00022452"/>
    </source>
</evidence>
<dbReference type="InterPro" id="IPR003715">
    <property type="entry name" value="Poly_export_N"/>
</dbReference>
<evidence type="ECO:0000259" key="18">
    <source>
        <dbReference type="Pfam" id="PF22461"/>
    </source>
</evidence>
<dbReference type="GO" id="GO:0015288">
    <property type="term" value="F:porin activity"/>
    <property type="evidence" value="ECO:0007669"/>
    <property type="project" value="UniProtKB-KW"/>
</dbReference>
<dbReference type="Pfam" id="PF22461">
    <property type="entry name" value="SLBB_2"/>
    <property type="match status" value="1"/>
</dbReference>
<dbReference type="PANTHER" id="PTHR33619:SF3">
    <property type="entry name" value="POLYSACCHARIDE EXPORT PROTEIN GFCE-RELATED"/>
    <property type="match status" value="1"/>
</dbReference>
<dbReference type="Pfam" id="PF02563">
    <property type="entry name" value="Poly_export"/>
    <property type="match status" value="1"/>
</dbReference>
<dbReference type="GO" id="GO:0009279">
    <property type="term" value="C:cell outer membrane"/>
    <property type="evidence" value="ECO:0007669"/>
    <property type="project" value="UniProtKB-SubCell"/>
</dbReference>
<dbReference type="EMBL" id="CP003349">
    <property type="protein sequence ID" value="AFD09293.1"/>
    <property type="molecule type" value="Genomic_DNA"/>
</dbReference>
<evidence type="ECO:0000313" key="19">
    <source>
        <dbReference type="EMBL" id="AFD09293.1"/>
    </source>
</evidence>
<feature type="domain" description="Soluble ligand binding" evidence="17">
    <location>
        <begin position="600"/>
        <end position="643"/>
    </location>
</feature>
<evidence type="ECO:0000256" key="9">
    <source>
        <dbReference type="ARBA" id="ARBA00023065"/>
    </source>
</evidence>
<evidence type="ECO:0000256" key="11">
    <source>
        <dbReference type="ARBA" id="ARBA00023136"/>
    </source>
</evidence>
<evidence type="ECO:0000256" key="3">
    <source>
        <dbReference type="ARBA" id="ARBA00022448"/>
    </source>
</evidence>
<keyword evidence="12" id="KW-0564">Palmitate</keyword>